<feature type="region of interest" description="Disordered" evidence="4">
    <location>
        <begin position="186"/>
        <end position="279"/>
    </location>
</feature>
<comment type="caution">
    <text evidence="5">The sequence shown here is derived from an EMBL/GenBank/DDBJ whole genome shotgun (WGS) entry which is preliminary data.</text>
</comment>
<keyword evidence="2 3" id="KW-0040">ANK repeat</keyword>
<reference evidence="5 6" key="1">
    <citation type="submission" date="2020-04" db="EMBL/GenBank/DDBJ databases">
        <title>Perkinsus chesapeaki whole genome sequence.</title>
        <authorList>
            <person name="Bogema D.R."/>
        </authorList>
    </citation>
    <scope>NUCLEOTIDE SEQUENCE [LARGE SCALE GENOMIC DNA]</scope>
    <source>
        <strain evidence="5">ATCC PRA-425</strain>
    </source>
</reference>
<evidence type="ECO:0000313" key="5">
    <source>
        <dbReference type="EMBL" id="KAF4673465.1"/>
    </source>
</evidence>
<dbReference type="SMART" id="SM00248">
    <property type="entry name" value="ANK"/>
    <property type="match status" value="2"/>
</dbReference>
<evidence type="ECO:0000256" key="4">
    <source>
        <dbReference type="SAM" id="MobiDB-lite"/>
    </source>
</evidence>
<dbReference type="PANTHER" id="PTHR24173:SF74">
    <property type="entry name" value="ANKYRIN REPEAT DOMAIN-CONTAINING PROTEIN 16"/>
    <property type="match status" value="1"/>
</dbReference>
<dbReference type="PROSITE" id="PS50088">
    <property type="entry name" value="ANK_REPEAT"/>
    <property type="match status" value="2"/>
</dbReference>
<evidence type="ECO:0000256" key="2">
    <source>
        <dbReference type="ARBA" id="ARBA00023043"/>
    </source>
</evidence>
<feature type="repeat" description="ANK" evidence="3">
    <location>
        <begin position="695"/>
        <end position="727"/>
    </location>
</feature>
<feature type="compositionally biased region" description="Polar residues" evidence="4">
    <location>
        <begin position="210"/>
        <end position="253"/>
    </location>
</feature>
<dbReference type="Pfam" id="PF00023">
    <property type="entry name" value="Ank"/>
    <property type="match status" value="2"/>
</dbReference>
<dbReference type="PANTHER" id="PTHR24173">
    <property type="entry name" value="ANKYRIN REPEAT CONTAINING"/>
    <property type="match status" value="1"/>
</dbReference>
<dbReference type="EMBL" id="JAAPAO010000082">
    <property type="protein sequence ID" value="KAF4673465.1"/>
    <property type="molecule type" value="Genomic_DNA"/>
</dbReference>
<feature type="compositionally biased region" description="Polar residues" evidence="4">
    <location>
        <begin position="397"/>
        <end position="408"/>
    </location>
</feature>
<evidence type="ECO:0000256" key="3">
    <source>
        <dbReference type="PROSITE-ProRule" id="PRU00023"/>
    </source>
</evidence>
<proteinExistence type="predicted"/>
<evidence type="ECO:0000256" key="1">
    <source>
        <dbReference type="ARBA" id="ARBA00022737"/>
    </source>
</evidence>
<feature type="compositionally biased region" description="Low complexity" evidence="4">
    <location>
        <begin position="186"/>
        <end position="197"/>
    </location>
</feature>
<name>A0A7J6MPG3_PERCH</name>
<dbReference type="InterPro" id="IPR002110">
    <property type="entry name" value="Ankyrin_rpt"/>
</dbReference>
<accession>A0A7J6MPG3</accession>
<dbReference type="InterPro" id="IPR036770">
    <property type="entry name" value="Ankyrin_rpt-contain_sf"/>
</dbReference>
<dbReference type="PROSITE" id="PS50297">
    <property type="entry name" value="ANK_REP_REGION"/>
    <property type="match status" value="2"/>
</dbReference>
<feature type="region of interest" description="Disordered" evidence="4">
    <location>
        <begin position="396"/>
        <end position="423"/>
    </location>
</feature>
<protein>
    <submittedName>
        <fullName evidence="5">Uncharacterized protein</fullName>
    </submittedName>
</protein>
<organism evidence="5 6">
    <name type="scientific">Perkinsus chesapeaki</name>
    <name type="common">Clam parasite</name>
    <name type="synonym">Perkinsus andrewsi</name>
    <dbReference type="NCBI Taxonomy" id="330153"/>
    <lineage>
        <taxon>Eukaryota</taxon>
        <taxon>Sar</taxon>
        <taxon>Alveolata</taxon>
        <taxon>Perkinsozoa</taxon>
        <taxon>Perkinsea</taxon>
        <taxon>Perkinsida</taxon>
        <taxon>Perkinsidae</taxon>
        <taxon>Perkinsus</taxon>
    </lineage>
</organism>
<dbReference type="AlphaFoldDB" id="A0A7J6MPG3"/>
<feature type="repeat" description="ANK" evidence="3">
    <location>
        <begin position="596"/>
        <end position="628"/>
    </location>
</feature>
<dbReference type="SUPFAM" id="SSF48403">
    <property type="entry name" value="Ankyrin repeat"/>
    <property type="match status" value="1"/>
</dbReference>
<feature type="region of interest" description="Disordered" evidence="4">
    <location>
        <begin position="66"/>
        <end position="102"/>
    </location>
</feature>
<gene>
    <name evidence="5" type="ORF">FOL47_010517</name>
</gene>
<dbReference type="Gene3D" id="1.25.40.20">
    <property type="entry name" value="Ankyrin repeat-containing domain"/>
    <property type="match status" value="2"/>
</dbReference>
<sequence length="754" mass="80869">MSSGPLPHQYGHPPSSPFAHSAFDPMQQQHQQQPYGPPPHHAYPSYFTTSPTITSGSYLPPPLLSSSAHLMPPPSGAYQNHLGLPPPQSPARQPGSPSRQLLMGSAPLVGRQSSNMMSLPVGMAQPHSGNFGSSGIPPGAVGDVHSKVMAHYAEVEATIAEAEGLRMQLVHLLGLGSPRAASTSARSGAAAVSVASGHLSNQRRPHEDTSPTATTNKPRTPGSLQGSQRSLPSPMNLTGTSSSLPVSMSSATATVHAERPRSDTRLTPTSSGKTAEGKQARVRHAACNLWLTCAFCHSVGSVTGTTDIVSPSITEEGTLLFCQYSNPAMAPTPRELRQQQVPAAMPTRQYVMNHQNKQQLSDQRDDSPSRYNTTSETDCERMDSFTAAALQSERVISKSTGSVPSASAATGVPESDSRSGGAQRDFENMQTMDTAMTVTNLSSGPRDSLKTVCSLKALKQQEEYLEAQHANMHFRSNSDPRPPPPQQARAPVYRDDSPTSVDPFASSASDRLSKVEPASSAFATARATDFDTATFPEDSGAYYNGSNLDDSCLSAQSPAAAPTTVADLNLTNIPEVYQRALHAVEKHGYRTLKWSEGWTALHWAAQKNHYRICQYLLHKGADPNASDSRGRTPIEVARGVGNKKVVQLFDRYREAHALDDDRGDASGVYRDVPEQFAEALRAVDAHGWQALRWADGWTALHWAAQEGRDDIVSYLLARNGDPTAADAAGKTPMDVAKEGGNMTVLKILERAMGK</sequence>
<feature type="region of interest" description="Disordered" evidence="4">
    <location>
        <begin position="474"/>
        <end position="517"/>
    </location>
</feature>
<dbReference type="OrthoDB" id="438601at2759"/>
<evidence type="ECO:0000313" key="6">
    <source>
        <dbReference type="Proteomes" id="UP000591131"/>
    </source>
</evidence>
<feature type="region of interest" description="Disordered" evidence="4">
    <location>
        <begin position="355"/>
        <end position="379"/>
    </location>
</feature>
<dbReference type="Proteomes" id="UP000591131">
    <property type="component" value="Unassembled WGS sequence"/>
</dbReference>
<feature type="compositionally biased region" description="Low complexity" evidence="4">
    <location>
        <begin position="25"/>
        <end position="34"/>
    </location>
</feature>
<keyword evidence="1" id="KW-0677">Repeat</keyword>
<feature type="region of interest" description="Disordered" evidence="4">
    <location>
        <begin position="1"/>
        <end position="47"/>
    </location>
</feature>
<keyword evidence="6" id="KW-1185">Reference proteome</keyword>